<evidence type="ECO:0000313" key="2">
    <source>
        <dbReference type="EMBL" id="CAA9430287.1"/>
    </source>
</evidence>
<feature type="non-terminal residue" evidence="2">
    <location>
        <position position="290"/>
    </location>
</feature>
<feature type="compositionally biased region" description="Basic and acidic residues" evidence="1">
    <location>
        <begin position="200"/>
        <end position="209"/>
    </location>
</feature>
<proteinExistence type="predicted"/>
<protein>
    <submittedName>
        <fullName evidence="2">Dihydroxyacetone ABC transport system, permease protein 2</fullName>
    </submittedName>
</protein>
<name>A0A6J4Q2H1_9RHOB</name>
<feature type="region of interest" description="Disordered" evidence="1">
    <location>
        <begin position="93"/>
        <end position="118"/>
    </location>
</feature>
<gene>
    <name evidence="2" type="ORF">AVDCRST_MAG15-2828</name>
</gene>
<reference evidence="2" key="1">
    <citation type="submission" date="2020-02" db="EMBL/GenBank/DDBJ databases">
        <authorList>
            <person name="Meier V. D."/>
        </authorList>
    </citation>
    <scope>NUCLEOTIDE SEQUENCE</scope>
    <source>
        <strain evidence="2">AVDCRST_MAG15</strain>
    </source>
</reference>
<organism evidence="2">
    <name type="scientific">uncultured Rubellimicrobium sp</name>
    <dbReference type="NCBI Taxonomy" id="543078"/>
    <lineage>
        <taxon>Bacteria</taxon>
        <taxon>Pseudomonadati</taxon>
        <taxon>Pseudomonadota</taxon>
        <taxon>Alphaproteobacteria</taxon>
        <taxon>Rhodobacterales</taxon>
        <taxon>Roseobacteraceae</taxon>
        <taxon>Rubellimicrobium</taxon>
        <taxon>environmental samples</taxon>
    </lineage>
</organism>
<feature type="compositionally biased region" description="Basic and acidic residues" evidence="1">
    <location>
        <begin position="216"/>
        <end position="230"/>
    </location>
</feature>
<feature type="non-terminal residue" evidence="2">
    <location>
        <position position="1"/>
    </location>
</feature>
<evidence type="ECO:0000256" key="1">
    <source>
        <dbReference type="SAM" id="MobiDB-lite"/>
    </source>
</evidence>
<dbReference type="AlphaFoldDB" id="A0A6J4Q2H1"/>
<sequence length="290" mass="32104">AIQQTGLDPPFAHALRPLPFRGRALPLRGLAVVPRLEPLRREPRHRLQRRRELPAAGLRRRLPGFAGRDGGLRVLRGPDGASAGLRARAGVHEGLPRQGRLPDDPHVAAHHGSDHRGLDLEADDNAVHRDHPQPSGRLVRLRPQHRPVGRRGLCPHGNHGRLALDAARDLDAHRGARLPAARPLRAGADRRRGQAADLLAHHPADDRARRGGHRLHPPDGRAADRGRGADAHRRRARLGHPLHRRAHLQGGLSADELRLRLGHLPCRPLHHHRRLLAALREHARAAEQEV</sequence>
<dbReference type="EMBL" id="CADCUU010000422">
    <property type="protein sequence ID" value="CAA9430287.1"/>
    <property type="molecule type" value="Genomic_DNA"/>
</dbReference>
<accession>A0A6J4Q2H1</accession>
<feature type="region of interest" description="Disordered" evidence="1">
    <location>
        <begin position="200"/>
        <end position="230"/>
    </location>
</feature>